<evidence type="ECO:0000313" key="1">
    <source>
        <dbReference type="EMBL" id="KAJ7988098.1"/>
    </source>
</evidence>
<accession>A0ACC2F9T9</accession>
<reference evidence="1" key="1">
    <citation type="submission" date="2021-05" db="EMBL/GenBank/DDBJ databases">
        <authorList>
            <person name="Pan Q."/>
            <person name="Jouanno E."/>
            <person name="Zahm M."/>
            <person name="Klopp C."/>
            <person name="Cabau C."/>
            <person name="Louis A."/>
            <person name="Berthelot C."/>
            <person name="Parey E."/>
            <person name="Roest Crollius H."/>
            <person name="Montfort J."/>
            <person name="Robinson-Rechavi M."/>
            <person name="Bouchez O."/>
            <person name="Lampietro C."/>
            <person name="Lopez Roques C."/>
            <person name="Donnadieu C."/>
            <person name="Postlethwait J."/>
            <person name="Bobe J."/>
            <person name="Dillon D."/>
            <person name="Chandos A."/>
            <person name="von Hippel F."/>
            <person name="Guiguen Y."/>
        </authorList>
    </citation>
    <scope>NUCLEOTIDE SEQUENCE</scope>
    <source>
        <strain evidence="1">YG-Jan2019</strain>
    </source>
</reference>
<evidence type="ECO:0000313" key="2">
    <source>
        <dbReference type="Proteomes" id="UP001157502"/>
    </source>
</evidence>
<comment type="caution">
    <text evidence="1">The sequence shown here is derived from an EMBL/GenBank/DDBJ whole genome shotgun (WGS) entry which is preliminary data.</text>
</comment>
<gene>
    <name evidence="1" type="ORF">DPEC_G00320100</name>
</gene>
<name>A0ACC2F9T9_DALPE</name>
<protein>
    <submittedName>
        <fullName evidence="1">Uncharacterized protein</fullName>
    </submittedName>
</protein>
<organism evidence="1 2">
    <name type="scientific">Dallia pectoralis</name>
    <name type="common">Alaska blackfish</name>
    <dbReference type="NCBI Taxonomy" id="75939"/>
    <lineage>
        <taxon>Eukaryota</taxon>
        <taxon>Metazoa</taxon>
        <taxon>Chordata</taxon>
        <taxon>Craniata</taxon>
        <taxon>Vertebrata</taxon>
        <taxon>Euteleostomi</taxon>
        <taxon>Actinopterygii</taxon>
        <taxon>Neopterygii</taxon>
        <taxon>Teleostei</taxon>
        <taxon>Protacanthopterygii</taxon>
        <taxon>Esociformes</taxon>
        <taxon>Umbridae</taxon>
        <taxon>Dallia</taxon>
    </lineage>
</organism>
<proteinExistence type="predicted"/>
<dbReference type="Proteomes" id="UP001157502">
    <property type="component" value="Chromosome 31"/>
</dbReference>
<keyword evidence="2" id="KW-1185">Reference proteome</keyword>
<sequence length="278" mass="30055">MVQLPPAMASGGRLEREASGKLSNSGDSGEVLQSYCLSLLASCDSVPLSLCSSFLCTHVNDCEALGNLRTCNGHMRPQRFAPDIDQTRALDIGLDSVCVSAADQSQSTRAVHYRKERSVVLCLVLIDYGRWDSGRGCMVAGAMGPVFATGLMEKSHPPHRAPSQSDEALLKTCQDFIIHPPVLSRDALPRLASGWQRRPARFQPSSSSSVDTRGSSRPGGFIRRHLFQVLRRHYILGSVPVPARAEDNLGDPGIEGSAPHLIGPYRLPVVYPAPTSLL</sequence>
<dbReference type="EMBL" id="CM055758">
    <property type="protein sequence ID" value="KAJ7988098.1"/>
    <property type="molecule type" value="Genomic_DNA"/>
</dbReference>